<dbReference type="STRING" id="1514971.AUR64_05230"/>
<accession>A0A0W1RBP4</accession>
<keyword evidence="3" id="KW-1185">Reference proteome</keyword>
<comment type="caution">
    <text evidence="2">The sequence shown here is derived from an EMBL/GenBank/DDBJ whole genome shotgun (WGS) entry which is preliminary data.</text>
</comment>
<protein>
    <recommendedName>
        <fullName evidence="4">Transcriptional initiation protein Tat</fullName>
    </recommendedName>
</protein>
<dbReference type="AlphaFoldDB" id="A0A0W1RBP4"/>
<reference evidence="2 3" key="1">
    <citation type="submission" date="2015-12" db="EMBL/GenBank/DDBJ databases">
        <title>Haloprofundus marisrubri gen. nov., sp. nov., an extremely halophilic archaeon isolated from the Discovery deep brine-seawater interface in the Red Sea.</title>
        <authorList>
            <person name="Zhang G."/>
            <person name="Stingl U."/>
            <person name="Rashid M."/>
        </authorList>
    </citation>
    <scope>NUCLEOTIDE SEQUENCE [LARGE SCALE GENOMIC DNA]</scope>
    <source>
        <strain evidence="2 3">SB9</strain>
    </source>
</reference>
<evidence type="ECO:0000256" key="1">
    <source>
        <dbReference type="SAM" id="MobiDB-lite"/>
    </source>
</evidence>
<sequence length="166" mass="17310">MVGCFGDFGVTPSPTEDKAHTGPRRRSAMKRRTFVTALLPALSALSAGCLSSLPQATGPRGPPDAPADSPQQTPEPDPLSIAAFDYEGTDNDQLRAFGTVDNGSPEERTGVVRVRVTVGDEETVGTAEVTVSGDSTAEFETVVPVSFEEFQRNGQLQVSVAVAGSG</sequence>
<evidence type="ECO:0000313" key="2">
    <source>
        <dbReference type="EMBL" id="KTG11114.1"/>
    </source>
</evidence>
<dbReference type="EMBL" id="LOPU01000013">
    <property type="protein sequence ID" value="KTG11114.1"/>
    <property type="molecule type" value="Genomic_DNA"/>
</dbReference>
<proteinExistence type="predicted"/>
<dbReference type="Proteomes" id="UP000054387">
    <property type="component" value="Unassembled WGS sequence"/>
</dbReference>
<gene>
    <name evidence="2" type="ORF">AUR64_05230</name>
</gene>
<organism evidence="2 3">
    <name type="scientific">Haloprofundus marisrubri</name>
    <dbReference type="NCBI Taxonomy" id="1514971"/>
    <lineage>
        <taxon>Archaea</taxon>
        <taxon>Methanobacteriati</taxon>
        <taxon>Methanobacteriota</taxon>
        <taxon>Stenosarchaea group</taxon>
        <taxon>Halobacteria</taxon>
        <taxon>Halobacteriales</taxon>
        <taxon>Haloferacaceae</taxon>
        <taxon>Haloprofundus</taxon>
    </lineage>
</organism>
<name>A0A0W1RBP4_9EURY</name>
<feature type="region of interest" description="Disordered" evidence="1">
    <location>
        <begin position="1"/>
        <end position="31"/>
    </location>
</feature>
<evidence type="ECO:0008006" key="4">
    <source>
        <dbReference type="Google" id="ProtNLM"/>
    </source>
</evidence>
<feature type="region of interest" description="Disordered" evidence="1">
    <location>
        <begin position="53"/>
        <end position="83"/>
    </location>
</feature>
<evidence type="ECO:0000313" key="3">
    <source>
        <dbReference type="Proteomes" id="UP000054387"/>
    </source>
</evidence>
<feature type="compositionally biased region" description="Basic residues" evidence="1">
    <location>
        <begin position="21"/>
        <end position="31"/>
    </location>
</feature>